<sequence>MAPQSSSIRYYVKTDMREGEDVFFLQMECGPKATSLVGN</sequence>
<gene>
    <name evidence="1" type="ORF">AcetOrient_orf04798</name>
</gene>
<evidence type="ECO:0000313" key="2">
    <source>
        <dbReference type="Proteomes" id="UP000270034"/>
    </source>
</evidence>
<organism evidence="1 2">
    <name type="scientific">Acetobacter orientalis</name>
    <dbReference type="NCBI Taxonomy" id="146474"/>
    <lineage>
        <taxon>Bacteria</taxon>
        <taxon>Pseudomonadati</taxon>
        <taxon>Pseudomonadota</taxon>
        <taxon>Alphaproteobacteria</taxon>
        <taxon>Acetobacterales</taxon>
        <taxon>Acetobacteraceae</taxon>
        <taxon>Acetobacter</taxon>
    </lineage>
</organism>
<dbReference type="AlphaFoldDB" id="A0A2Z5ZL99"/>
<proteinExistence type="predicted"/>
<name>A0A2Z5ZL99_9PROT</name>
<dbReference type="EMBL" id="AP018515">
    <property type="protein sequence ID" value="BBC81524.1"/>
    <property type="molecule type" value="Genomic_DNA"/>
</dbReference>
<protein>
    <submittedName>
        <fullName evidence="1">MutS-like protein 5</fullName>
    </submittedName>
</protein>
<dbReference type="KEGG" id="aot:AcetOri_orf04798"/>
<dbReference type="Proteomes" id="UP000270034">
    <property type="component" value="Chromosome"/>
</dbReference>
<evidence type="ECO:0000313" key="1">
    <source>
        <dbReference type="EMBL" id="BBC81524.1"/>
    </source>
</evidence>
<reference evidence="1 2" key="1">
    <citation type="submission" date="2018-02" db="EMBL/GenBank/DDBJ databases">
        <title>Acetobacter orientalis genome.</title>
        <authorList>
            <person name="Nakashima N."/>
            <person name="Tamura T."/>
        </authorList>
    </citation>
    <scope>NUCLEOTIDE SEQUENCE [LARGE SCALE GENOMIC DNA]</scope>
    <source>
        <strain evidence="1 2">FAN1</strain>
    </source>
</reference>
<accession>A0A2Z5ZL99</accession>